<feature type="coiled-coil region" evidence="1">
    <location>
        <begin position="188"/>
        <end position="218"/>
    </location>
</feature>
<dbReference type="InterPro" id="IPR046426">
    <property type="entry name" value="DAXX_histone-bd_sf"/>
</dbReference>
<feature type="region of interest" description="Disordered" evidence="2">
    <location>
        <begin position="377"/>
        <end position="409"/>
    </location>
</feature>
<dbReference type="GO" id="GO:0042393">
    <property type="term" value="F:histone binding"/>
    <property type="evidence" value="ECO:0007669"/>
    <property type="project" value="InterPro"/>
</dbReference>
<evidence type="ECO:0000313" key="5">
    <source>
        <dbReference type="Proteomes" id="UP001458880"/>
    </source>
</evidence>
<dbReference type="EMBL" id="JASPKY010000223">
    <property type="protein sequence ID" value="KAK9719026.1"/>
    <property type="molecule type" value="Genomic_DNA"/>
</dbReference>
<dbReference type="AlphaFoldDB" id="A0AAW1KKH5"/>
<evidence type="ECO:0000256" key="1">
    <source>
        <dbReference type="SAM" id="Coils"/>
    </source>
</evidence>
<feature type="domain" description="Daxx histone-binding" evidence="3">
    <location>
        <begin position="292"/>
        <end position="373"/>
    </location>
</feature>
<evidence type="ECO:0000259" key="3">
    <source>
        <dbReference type="Pfam" id="PF20920"/>
    </source>
</evidence>
<feature type="region of interest" description="Disordered" evidence="2">
    <location>
        <begin position="1"/>
        <end position="24"/>
    </location>
</feature>
<dbReference type="Pfam" id="PF20920">
    <property type="entry name" value="DAXX_hist_bd"/>
    <property type="match status" value="1"/>
</dbReference>
<keyword evidence="5" id="KW-1185">Reference proteome</keyword>
<dbReference type="InterPro" id="IPR046378">
    <property type="entry name" value="DAXX_histone-bd"/>
</dbReference>
<dbReference type="GO" id="GO:0016605">
    <property type="term" value="C:PML body"/>
    <property type="evidence" value="ECO:0007669"/>
    <property type="project" value="TreeGrafter"/>
</dbReference>
<dbReference type="PANTHER" id="PTHR12766:SF7">
    <property type="entry name" value="DEATH DOMAIN-ASSOCIATED PROTEIN 6"/>
    <property type="match status" value="1"/>
</dbReference>
<dbReference type="Gene3D" id="1.20.58.2170">
    <property type="match status" value="1"/>
</dbReference>
<dbReference type="Proteomes" id="UP001458880">
    <property type="component" value="Unassembled WGS sequence"/>
</dbReference>
<organism evidence="4 5">
    <name type="scientific">Popillia japonica</name>
    <name type="common">Japanese beetle</name>
    <dbReference type="NCBI Taxonomy" id="7064"/>
    <lineage>
        <taxon>Eukaryota</taxon>
        <taxon>Metazoa</taxon>
        <taxon>Ecdysozoa</taxon>
        <taxon>Arthropoda</taxon>
        <taxon>Hexapoda</taxon>
        <taxon>Insecta</taxon>
        <taxon>Pterygota</taxon>
        <taxon>Neoptera</taxon>
        <taxon>Endopterygota</taxon>
        <taxon>Coleoptera</taxon>
        <taxon>Polyphaga</taxon>
        <taxon>Scarabaeiformia</taxon>
        <taxon>Scarabaeidae</taxon>
        <taxon>Rutelinae</taxon>
        <taxon>Popillia</taxon>
    </lineage>
</organism>
<evidence type="ECO:0000256" key="2">
    <source>
        <dbReference type="SAM" id="MobiDB-lite"/>
    </source>
</evidence>
<gene>
    <name evidence="4" type="ORF">QE152_g22895</name>
</gene>
<reference evidence="4 5" key="1">
    <citation type="journal article" date="2024" name="BMC Genomics">
        <title>De novo assembly and annotation of Popillia japonica's genome with initial clues to its potential as an invasive pest.</title>
        <authorList>
            <person name="Cucini C."/>
            <person name="Boschi S."/>
            <person name="Funari R."/>
            <person name="Cardaioli E."/>
            <person name="Iannotti N."/>
            <person name="Marturano G."/>
            <person name="Paoli F."/>
            <person name="Bruttini M."/>
            <person name="Carapelli A."/>
            <person name="Frati F."/>
            <person name="Nardi F."/>
        </authorList>
    </citation>
    <scope>NUCLEOTIDE SEQUENCE [LARGE SCALE GENOMIC DNA]</scope>
    <source>
        <strain evidence="4">DMR45628</strain>
    </source>
</reference>
<protein>
    <recommendedName>
        <fullName evidence="3">Daxx histone-binding domain-containing protein</fullName>
    </recommendedName>
</protein>
<sequence length="409" mass="46941">MSGIISISSDEESSSEEAASHPAKKLKTGAVICLDDDDERNKLSENLVNEGELVTQLNDIINENGMESNDDIVIQSDDDIMEICQDSAVKEVKSNSDKLPKKDDCKNSINFIEMFEKSKKMQEFISLSISIITSHDTKQLFISKLSRCKQLFDKTIKFWEHLKSKLRNGDAVASTSGDTSNSKHEVIIAKLEHALRKIQKVLVKLEEAEVDFEEEEDSSYMKMQRYRERAVKIYEKLCKYRNEDAHANNILYNRLDFSGSSYPEFNHVINRKFKNNTVFPTYYDVERVLKKAMKDKNMNLSDNIFKDEAREIFKNLGNLLQKRRKLDLLNIHSSYLETVEDPAFENEELETKLKENSKDATSKIDDICEKYVKMQETGVTPELSSDSDDSNKQSSDDEENGDLSRVIIG</sequence>
<keyword evidence="1" id="KW-0175">Coiled coil</keyword>
<evidence type="ECO:0000313" key="4">
    <source>
        <dbReference type="EMBL" id="KAK9719026.1"/>
    </source>
</evidence>
<dbReference type="GO" id="GO:0003714">
    <property type="term" value="F:transcription corepressor activity"/>
    <property type="evidence" value="ECO:0007669"/>
    <property type="project" value="TreeGrafter"/>
</dbReference>
<comment type="caution">
    <text evidence="4">The sequence shown here is derived from an EMBL/GenBank/DDBJ whole genome shotgun (WGS) entry which is preliminary data.</text>
</comment>
<dbReference type="GO" id="GO:0003713">
    <property type="term" value="F:transcription coactivator activity"/>
    <property type="evidence" value="ECO:0007669"/>
    <property type="project" value="TreeGrafter"/>
</dbReference>
<dbReference type="GO" id="GO:0050681">
    <property type="term" value="F:nuclear androgen receptor binding"/>
    <property type="evidence" value="ECO:0007669"/>
    <property type="project" value="TreeGrafter"/>
</dbReference>
<accession>A0AAW1KKH5</accession>
<name>A0AAW1KKH5_POPJA</name>
<dbReference type="PANTHER" id="PTHR12766">
    <property type="entry name" value="DEATH DOMAIN-ASSOCIATED PROTEIN 6 DAXX"/>
    <property type="match status" value="1"/>
</dbReference>
<proteinExistence type="predicted"/>